<comment type="similarity">
    <text evidence="2">Belongs to the FliJ family.</text>
</comment>
<reference evidence="11 13" key="1">
    <citation type="submission" date="2016-06" db="EMBL/GenBank/DDBJ databases">
        <authorList>
            <person name="Kjaerup R.B."/>
            <person name="Dalgaard T.S."/>
            <person name="Juul-Madsen H.R."/>
        </authorList>
    </citation>
    <scope>NUCLEOTIDE SEQUENCE [LARGE SCALE GENOMIC DNA]</scope>
    <source>
        <strain evidence="11">Orrdi1</strain>
    </source>
</reference>
<reference evidence="12 13" key="2">
    <citation type="submission" date="2017-08" db="EMBL/GenBank/DDBJ databases">
        <authorList>
            <person name="de Groot N.N."/>
        </authorList>
    </citation>
    <scope>NUCLEOTIDE SEQUENCE [LARGE SCALE GENOMIC DNA]</scope>
    <source>
        <strain evidence="12">Orrdi1</strain>
    </source>
</reference>
<name>A0A1C3JZ41_9BURK</name>
<dbReference type="Pfam" id="PF02050">
    <property type="entry name" value="FliJ"/>
    <property type="match status" value="1"/>
</dbReference>
<dbReference type="GO" id="GO:0071973">
    <property type="term" value="P:bacterial-type flagellum-dependent cell motility"/>
    <property type="evidence" value="ECO:0007669"/>
    <property type="project" value="InterPro"/>
</dbReference>
<dbReference type="PANTHER" id="PTHR38786">
    <property type="entry name" value="FLAGELLAR FLIJ PROTEIN"/>
    <property type="match status" value="1"/>
</dbReference>
<evidence type="ECO:0000256" key="3">
    <source>
        <dbReference type="ARBA" id="ARBA00020392"/>
    </source>
</evidence>
<dbReference type="InterPro" id="IPR012823">
    <property type="entry name" value="Flagell_FliJ"/>
</dbReference>
<evidence type="ECO:0000256" key="1">
    <source>
        <dbReference type="ARBA" id="ARBA00004413"/>
    </source>
</evidence>
<dbReference type="KEGG" id="odi:ODI_R2160"/>
<dbReference type="PRINTS" id="PR01004">
    <property type="entry name" value="FLGFLIJ"/>
</dbReference>
<keyword evidence="11" id="KW-0282">Flagellum</keyword>
<proteinExistence type="inferred from homology"/>
<dbReference type="Proteomes" id="UP000078558">
    <property type="component" value="Chromosome I"/>
</dbReference>
<keyword evidence="6" id="KW-0145">Chemotaxis</keyword>
<accession>A0A1C3JZ41</accession>
<gene>
    <name evidence="11" type="ORF">ODI_01642</name>
    <name evidence="12" type="ORF">ODI_R2160</name>
</gene>
<evidence type="ECO:0000256" key="9">
    <source>
        <dbReference type="ARBA" id="ARBA00023136"/>
    </source>
</evidence>
<evidence type="ECO:0000313" key="11">
    <source>
        <dbReference type="EMBL" id="SBT24522.1"/>
    </source>
</evidence>
<keyword evidence="13" id="KW-1185">Reference proteome</keyword>
<dbReference type="AlphaFoldDB" id="A0A1C3JZ41"/>
<dbReference type="GO" id="GO:0009288">
    <property type="term" value="C:bacterial-type flagellum"/>
    <property type="evidence" value="ECO:0007669"/>
    <property type="project" value="InterPro"/>
</dbReference>
<evidence type="ECO:0000256" key="4">
    <source>
        <dbReference type="ARBA" id="ARBA00022448"/>
    </source>
</evidence>
<keyword evidence="11" id="KW-0969">Cilium</keyword>
<dbReference type="STRING" id="1851544.ODI_01642"/>
<dbReference type="EMBL" id="LT907988">
    <property type="protein sequence ID" value="SOE49561.1"/>
    <property type="molecule type" value="Genomic_DNA"/>
</dbReference>
<sequence>MASKLPLDTLIGLARESTDDAARRLGQLQGARQHAAQQLGMLQDYRQDYLEKLQQAMQGGMPAADCYNYQRFIATLDEAIHQQMLVLGRADEQLEGGKVKWREEKRRLNSFDALLVRQERAEAIVENRREQRANDEFAARLMRHPAGVH</sequence>
<evidence type="ECO:0000313" key="12">
    <source>
        <dbReference type="EMBL" id="SOE49561.1"/>
    </source>
</evidence>
<dbReference type="GO" id="GO:0005886">
    <property type="term" value="C:plasma membrane"/>
    <property type="evidence" value="ECO:0007669"/>
    <property type="project" value="UniProtKB-SubCell"/>
</dbReference>
<keyword evidence="5" id="KW-1003">Cell membrane</keyword>
<keyword evidence="10" id="KW-1006">Bacterial flagellum protein export</keyword>
<dbReference type="InterPro" id="IPR053716">
    <property type="entry name" value="Flag_assembly_chemotaxis_eff"/>
</dbReference>
<organism evidence="11 13">
    <name type="scientific">Orrella dioscoreae</name>
    <dbReference type="NCBI Taxonomy" id="1851544"/>
    <lineage>
        <taxon>Bacteria</taxon>
        <taxon>Pseudomonadati</taxon>
        <taxon>Pseudomonadota</taxon>
        <taxon>Betaproteobacteria</taxon>
        <taxon>Burkholderiales</taxon>
        <taxon>Alcaligenaceae</taxon>
        <taxon>Orrella</taxon>
    </lineage>
</organism>
<evidence type="ECO:0000256" key="7">
    <source>
        <dbReference type="ARBA" id="ARBA00022795"/>
    </source>
</evidence>
<dbReference type="EMBL" id="FLRC01000010">
    <property type="protein sequence ID" value="SBT24522.1"/>
    <property type="molecule type" value="Genomic_DNA"/>
</dbReference>
<dbReference type="NCBIfam" id="TIGR02473">
    <property type="entry name" value="flagell_FliJ"/>
    <property type="match status" value="1"/>
</dbReference>
<evidence type="ECO:0000256" key="8">
    <source>
        <dbReference type="ARBA" id="ARBA00022927"/>
    </source>
</evidence>
<dbReference type="RefSeq" id="WP_067750854.1">
    <property type="nucleotide sequence ID" value="NZ_LT907988.1"/>
</dbReference>
<keyword evidence="7" id="KW-1005">Bacterial flagellum biogenesis</keyword>
<evidence type="ECO:0000256" key="6">
    <source>
        <dbReference type="ARBA" id="ARBA00022500"/>
    </source>
</evidence>
<comment type="subcellular location">
    <subcellularLocation>
        <location evidence="1">Cell membrane</location>
        <topology evidence="1">Peripheral membrane protein</topology>
        <orientation evidence="1">Cytoplasmic side</orientation>
    </subcellularLocation>
</comment>
<dbReference type="GO" id="GO:0015031">
    <property type="term" value="P:protein transport"/>
    <property type="evidence" value="ECO:0007669"/>
    <property type="project" value="UniProtKB-KW"/>
</dbReference>
<protein>
    <recommendedName>
        <fullName evidence="3">Flagellar FliJ protein</fullName>
    </recommendedName>
</protein>
<evidence type="ECO:0000256" key="5">
    <source>
        <dbReference type="ARBA" id="ARBA00022475"/>
    </source>
</evidence>
<keyword evidence="8" id="KW-0653">Protein transport</keyword>
<dbReference type="GO" id="GO:0006935">
    <property type="term" value="P:chemotaxis"/>
    <property type="evidence" value="ECO:0007669"/>
    <property type="project" value="UniProtKB-KW"/>
</dbReference>
<dbReference type="PANTHER" id="PTHR38786:SF1">
    <property type="entry name" value="FLAGELLAR FLIJ PROTEIN"/>
    <property type="match status" value="1"/>
</dbReference>
<keyword evidence="11" id="KW-0966">Cell projection</keyword>
<dbReference type="InterPro" id="IPR018006">
    <property type="entry name" value="Flag_FliJ_proteobac"/>
</dbReference>
<dbReference type="PIRSF" id="PIRSF019404">
    <property type="entry name" value="FliJ"/>
    <property type="match status" value="1"/>
</dbReference>
<dbReference type="InterPro" id="IPR052570">
    <property type="entry name" value="FliJ"/>
</dbReference>
<keyword evidence="4" id="KW-0813">Transport</keyword>
<dbReference type="Gene3D" id="1.10.287.1700">
    <property type="match status" value="1"/>
</dbReference>
<dbReference type="OrthoDB" id="6465096at2"/>
<evidence type="ECO:0000256" key="2">
    <source>
        <dbReference type="ARBA" id="ARBA00010004"/>
    </source>
</evidence>
<evidence type="ECO:0000256" key="10">
    <source>
        <dbReference type="ARBA" id="ARBA00023225"/>
    </source>
</evidence>
<evidence type="ECO:0000313" key="13">
    <source>
        <dbReference type="Proteomes" id="UP000078558"/>
    </source>
</evidence>
<dbReference type="GO" id="GO:0044781">
    <property type="term" value="P:bacterial-type flagellum organization"/>
    <property type="evidence" value="ECO:0007669"/>
    <property type="project" value="UniProtKB-KW"/>
</dbReference>
<keyword evidence="9" id="KW-0472">Membrane</keyword>
<dbReference type="GO" id="GO:0003774">
    <property type="term" value="F:cytoskeletal motor activity"/>
    <property type="evidence" value="ECO:0007669"/>
    <property type="project" value="InterPro"/>
</dbReference>